<keyword evidence="2" id="KW-1185">Reference proteome</keyword>
<comment type="caution">
    <text evidence="1">The sequence shown here is derived from an EMBL/GenBank/DDBJ whole genome shotgun (WGS) entry which is preliminary data.</text>
</comment>
<name>A0AA39P808_9AGAR</name>
<evidence type="ECO:0000313" key="1">
    <source>
        <dbReference type="EMBL" id="KAK0479297.1"/>
    </source>
</evidence>
<dbReference type="AlphaFoldDB" id="A0AA39P808"/>
<protein>
    <submittedName>
        <fullName evidence="1">Uncharacterized protein</fullName>
    </submittedName>
</protein>
<gene>
    <name evidence="1" type="ORF">IW261DRAFT_170267</name>
</gene>
<accession>A0AA39P808</accession>
<evidence type="ECO:0000313" key="2">
    <source>
        <dbReference type="Proteomes" id="UP001175227"/>
    </source>
</evidence>
<dbReference type="Proteomes" id="UP001175227">
    <property type="component" value="Unassembled WGS sequence"/>
</dbReference>
<sequence length="202" mass="22921">MPLRYNGIIQGSLSPPKVAVFVIWRRSPNVRHCITDVTYLMSCLVTAEQRPTRPRALQILFEDFTAPLWQTLIDEFSVFGTRPRGSTFDVVLGMDMILQGNRVIREEYSAGKRTFRLADVTALCVLSPPVIGARPFRNLEDSRVSDENCPLFTVSLIAIRSLRPRIDTGNFDWQDDCTAGYIIKLTSRPVHLEYCRNPSNSV</sequence>
<proteinExistence type="predicted"/>
<reference evidence="1" key="1">
    <citation type="submission" date="2023-06" db="EMBL/GenBank/DDBJ databases">
        <authorList>
            <consortium name="Lawrence Berkeley National Laboratory"/>
            <person name="Ahrendt S."/>
            <person name="Sahu N."/>
            <person name="Indic B."/>
            <person name="Wong-Bajracharya J."/>
            <person name="Merenyi Z."/>
            <person name="Ke H.-M."/>
            <person name="Monk M."/>
            <person name="Kocsube S."/>
            <person name="Drula E."/>
            <person name="Lipzen A."/>
            <person name="Balint B."/>
            <person name="Henrissat B."/>
            <person name="Andreopoulos B."/>
            <person name="Martin F.M."/>
            <person name="Harder C.B."/>
            <person name="Rigling D."/>
            <person name="Ford K.L."/>
            <person name="Foster G.D."/>
            <person name="Pangilinan J."/>
            <person name="Papanicolaou A."/>
            <person name="Barry K."/>
            <person name="LaButti K."/>
            <person name="Viragh M."/>
            <person name="Koriabine M."/>
            <person name="Yan M."/>
            <person name="Riley R."/>
            <person name="Champramary S."/>
            <person name="Plett K.L."/>
            <person name="Tsai I.J."/>
            <person name="Slot J."/>
            <person name="Sipos G."/>
            <person name="Plett J."/>
            <person name="Nagy L.G."/>
            <person name="Grigoriev I.V."/>
        </authorList>
    </citation>
    <scope>NUCLEOTIDE SEQUENCE</scope>
    <source>
        <strain evidence="1">ICMP 16352</strain>
    </source>
</reference>
<dbReference type="EMBL" id="JAUEPR010000012">
    <property type="protein sequence ID" value="KAK0479297.1"/>
    <property type="molecule type" value="Genomic_DNA"/>
</dbReference>
<organism evidence="1 2">
    <name type="scientific">Armillaria novae-zelandiae</name>
    <dbReference type="NCBI Taxonomy" id="153914"/>
    <lineage>
        <taxon>Eukaryota</taxon>
        <taxon>Fungi</taxon>
        <taxon>Dikarya</taxon>
        <taxon>Basidiomycota</taxon>
        <taxon>Agaricomycotina</taxon>
        <taxon>Agaricomycetes</taxon>
        <taxon>Agaricomycetidae</taxon>
        <taxon>Agaricales</taxon>
        <taxon>Marasmiineae</taxon>
        <taxon>Physalacriaceae</taxon>
        <taxon>Armillaria</taxon>
    </lineage>
</organism>